<organism evidence="2 3">
    <name type="scientific">Luteimonas terricola</name>
    <dbReference type="NCBI Taxonomy" id="645597"/>
    <lineage>
        <taxon>Bacteria</taxon>
        <taxon>Pseudomonadati</taxon>
        <taxon>Pseudomonadota</taxon>
        <taxon>Gammaproteobacteria</taxon>
        <taxon>Lysobacterales</taxon>
        <taxon>Lysobacteraceae</taxon>
        <taxon>Luteimonas</taxon>
    </lineage>
</organism>
<name>A0ABQ2EIK0_9GAMM</name>
<sequence>MVADRPETGPGFNAGPAPAAPDAAQSLRILALLRADDIDAAIGAGLAGFVALPGLDDTTNDLLVAARDRLLAAWAARDRYRARAKRLERIAEERRRARSLPPAPAAADDGLAAGTTAPAIPHRPSLPPAAAAALARARARTSGPRS</sequence>
<reference evidence="3" key="1">
    <citation type="journal article" date="2019" name="Int. J. Syst. Evol. Microbiol.">
        <title>The Global Catalogue of Microorganisms (GCM) 10K type strain sequencing project: providing services to taxonomists for standard genome sequencing and annotation.</title>
        <authorList>
            <consortium name="The Broad Institute Genomics Platform"/>
            <consortium name="The Broad Institute Genome Sequencing Center for Infectious Disease"/>
            <person name="Wu L."/>
            <person name="Ma J."/>
        </authorList>
    </citation>
    <scope>NUCLEOTIDE SEQUENCE [LARGE SCALE GENOMIC DNA]</scope>
    <source>
        <strain evidence="3">CGMCC 1.8985</strain>
    </source>
</reference>
<feature type="compositionally biased region" description="Low complexity" evidence="1">
    <location>
        <begin position="105"/>
        <end position="119"/>
    </location>
</feature>
<feature type="compositionally biased region" description="Low complexity" evidence="1">
    <location>
        <begin position="9"/>
        <end position="20"/>
    </location>
</feature>
<evidence type="ECO:0000256" key="1">
    <source>
        <dbReference type="SAM" id="MobiDB-lite"/>
    </source>
</evidence>
<proteinExistence type="predicted"/>
<comment type="caution">
    <text evidence="2">The sequence shown here is derived from an EMBL/GenBank/DDBJ whole genome shotgun (WGS) entry which is preliminary data.</text>
</comment>
<gene>
    <name evidence="2" type="ORF">GCM10011394_18860</name>
</gene>
<evidence type="ECO:0000313" key="3">
    <source>
        <dbReference type="Proteomes" id="UP000599009"/>
    </source>
</evidence>
<accession>A0ABQ2EIK0</accession>
<dbReference type="RefSeq" id="WP_229659151.1">
    <property type="nucleotide sequence ID" value="NZ_BMME01000001.1"/>
</dbReference>
<keyword evidence="3" id="KW-1185">Reference proteome</keyword>
<dbReference type="Proteomes" id="UP000599009">
    <property type="component" value="Unassembled WGS sequence"/>
</dbReference>
<protein>
    <submittedName>
        <fullName evidence="2">Uncharacterized protein</fullName>
    </submittedName>
</protein>
<feature type="region of interest" description="Disordered" evidence="1">
    <location>
        <begin position="94"/>
        <end position="146"/>
    </location>
</feature>
<dbReference type="EMBL" id="BMME01000001">
    <property type="protein sequence ID" value="GGK09655.1"/>
    <property type="molecule type" value="Genomic_DNA"/>
</dbReference>
<feature type="region of interest" description="Disordered" evidence="1">
    <location>
        <begin position="1"/>
        <end position="20"/>
    </location>
</feature>
<evidence type="ECO:0000313" key="2">
    <source>
        <dbReference type="EMBL" id="GGK09655.1"/>
    </source>
</evidence>